<accession>A0A4Y9XZE6</accession>
<evidence type="ECO:0000256" key="2">
    <source>
        <dbReference type="SAM" id="Phobius"/>
    </source>
</evidence>
<reference evidence="3 4" key="1">
    <citation type="submission" date="2019-02" db="EMBL/GenBank/DDBJ databases">
        <title>Genome sequencing of the rare red list fungi Dentipellis fragilis.</title>
        <authorList>
            <person name="Buettner E."/>
            <person name="Kellner H."/>
        </authorList>
    </citation>
    <scope>NUCLEOTIDE SEQUENCE [LARGE SCALE GENOMIC DNA]</scope>
    <source>
        <strain evidence="3 4">DSM 105465</strain>
    </source>
</reference>
<dbReference type="EMBL" id="SEOQ01001081">
    <property type="protein sequence ID" value="TFY53979.1"/>
    <property type="molecule type" value="Genomic_DNA"/>
</dbReference>
<feature type="region of interest" description="Disordered" evidence="1">
    <location>
        <begin position="1"/>
        <end position="20"/>
    </location>
</feature>
<sequence>MATFASLQPRDHDPRPPGYTGRPKMPWISAIVSSACLLFGWGLILIMYLYKYIQKAAARARRGKALRDAEEAEAAANAANGGKKPVTFIIPPDPAVITGMREPGEQAFRTGTPVRSASMGRIFHHHKVDATAMEVLHAHKGRENGKGGGSEGASEYAQAPPLPIAHSEPDLPSSAIAF</sequence>
<comment type="caution">
    <text evidence="3">The sequence shown here is derived from an EMBL/GenBank/DDBJ whole genome shotgun (WGS) entry which is preliminary data.</text>
</comment>
<feature type="transmembrane region" description="Helical" evidence="2">
    <location>
        <begin position="27"/>
        <end position="50"/>
    </location>
</feature>
<keyword evidence="4" id="KW-1185">Reference proteome</keyword>
<dbReference type="Proteomes" id="UP000298327">
    <property type="component" value="Unassembled WGS sequence"/>
</dbReference>
<evidence type="ECO:0000313" key="3">
    <source>
        <dbReference type="EMBL" id="TFY53979.1"/>
    </source>
</evidence>
<feature type="region of interest" description="Disordered" evidence="1">
    <location>
        <begin position="141"/>
        <end position="178"/>
    </location>
</feature>
<dbReference type="OrthoDB" id="3184377at2759"/>
<keyword evidence="2" id="KW-0472">Membrane</keyword>
<keyword evidence="2" id="KW-1133">Transmembrane helix</keyword>
<dbReference type="AlphaFoldDB" id="A0A4Y9XZE6"/>
<evidence type="ECO:0000256" key="1">
    <source>
        <dbReference type="SAM" id="MobiDB-lite"/>
    </source>
</evidence>
<keyword evidence="2" id="KW-0812">Transmembrane</keyword>
<evidence type="ECO:0000313" key="4">
    <source>
        <dbReference type="Proteomes" id="UP000298327"/>
    </source>
</evidence>
<gene>
    <name evidence="3" type="ORF">EVG20_g9893</name>
</gene>
<name>A0A4Y9XZE6_9AGAM</name>
<protein>
    <submittedName>
        <fullName evidence="3">Uncharacterized protein</fullName>
    </submittedName>
</protein>
<organism evidence="3 4">
    <name type="scientific">Dentipellis fragilis</name>
    <dbReference type="NCBI Taxonomy" id="205917"/>
    <lineage>
        <taxon>Eukaryota</taxon>
        <taxon>Fungi</taxon>
        <taxon>Dikarya</taxon>
        <taxon>Basidiomycota</taxon>
        <taxon>Agaricomycotina</taxon>
        <taxon>Agaricomycetes</taxon>
        <taxon>Russulales</taxon>
        <taxon>Hericiaceae</taxon>
        <taxon>Dentipellis</taxon>
    </lineage>
</organism>
<proteinExistence type="predicted"/>